<dbReference type="AlphaFoldDB" id="A0A0G1WF39"/>
<dbReference type="CDD" id="cd16962">
    <property type="entry name" value="RuvC"/>
    <property type="match status" value="1"/>
</dbReference>
<comment type="cofactor">
    <cofactor evidence="13">
        <name>Mg(2+)</name>
        <dbReference type="ChEBI" id="CHEBI:18420"/>
    </cofactor>
    <text evidence="13">Binds 2 Mg(2+) ion per subunit.</text>
</comment>
<dbReference type="PANTHER" id="PTHR30194:SF3">
    <property type="entry name" value="CROSSOVER JUNCTION ENDODEOXYRIBONUCLEASE RUVC"/>
    <property type="match status" value="1"/>
</dbReference>
<dbReference type="HAMAP" id="MF_00034">
    <property type="entry name" value="RuvC"/>
    <property type="match status" value="1"/>
</dbReference>
<keyword evidence="10 13" id="KW-0233">DNA recombination</keyword>
<sequence length="178" mass="18736">MKDEIKNVSGGRATIILGIDPGVTRIGVGVVKKNSGKFSLVAAHLLIPENIIKKYNDGKKLIKIESALKKLITDKKPDIAVVEKLFFFKNKKTAFPVAYARGIIIKTLSQAGIPYAELTPTGIKLAVTGSGTATKEAVAKMVSATLHEKINAIDDATDALAAAIAAPSLFGGTGGYCR</sequence>
<dbReference type="GO" id="GO:0048476">
    <property type="term" value="C:Holliday junction resolvase complex"/>
    <property type="evidence" value="ECO:0007669"/>
    <property type="project" value="UniProtKB-UniRule"/>
</dbReference>
<dbReference type="FunFam" id="3.30.420.10:FF:000002">
    <property type="entry name" value="Crossover junction endodeoxyribonuclease RuvC"/>
    <property type="match status" value="1"/>
</dbReference>
<evidence type="ECO:0000256" key="4">
    <source>
        <dbReference type="ARBA" id="ARBA00022723"/>
    </source>
</evidence>
<feature type="binding site" evidence="13">
    <location>
        <position position="83"/>
    </location>
    <ligand>
        <name>Mg(2+)</name>
        <dbReference type="ChEBI" id="CHEBI:18420"/>
        <label>2</label>
    </ligand>
</feature>
<evidence type="ECO:0000256" key="8">
    <source>
        <dbReference type="ARBA" id="ARBA00022842"/>
    </source>
</evidence>
<dbReference type="GO" id="GO:0000287">
    <property type="term" value="F:magnesium ion binding"/>
    <property type="evidence" value="ECO:0007669"/>
    <property type="project" value="UniProtKB-UniRule"/>
</dbReference>
<keyword evidence="5 13" id="KW-0255">Endonuclease</keyword>
<dbReference type="EMBL" id="LCPB01000022">
    <property type="protein sequence ID" value="KKU88933.1"/>
    <property type="molecule type" value="Genomic_DNA"/>
</dbReference>
<comment type="catalytic activity">
    <reaction evidence="12 13">
        <text>Endonucleolytic cleavage at a junction such as a reciprocal single-stranded crossover between two homologous DNA duplexes (Holliday junction).</text>
        <dbReference type="EC" id="3.1.21.10"/>
    </reaction>
</comment>
<dbReference type="EC" id="3.1.21.10" evidence="13"/>
<name>A0A0G1WF39_9BACT</name>
<dbReference type="Proteomes" id="UP000033882">
    <property type="component" value="Unassembled WGS sequence"/>
</dbReference>
<evidence type="ECO:0000256" key="7">
    <source>
        <dbReference type="ARBA" id="ARBA00022801"/>
    </source>
</evidence>
<keyword evidence="8 13" id="KW-0460">Magnesium</keyword>
<comment type="subunit">
    <text evidence="13">Homodimer which binds Holliday junction (HJ) DNA. The HJ becomes 2-fold symmetrical on binding to RuvC with unstacked arms; it has a different conformation from HJ DNA in complex with RuvA. In the full resolvosome a probable DNA-RuvA(4)-RuvB(12)-RuvC(2) complex forms which resolves the HJ.</text>
</comment>
<organism evidence="14 15">
    <name type="scientific">Candidatus Wolfebacteria bacterium GW2011_GWA2_47_9b</name>
    <dbReference type="NCBI Taxonomy" id="1619005"/>
    <lineage>
        <taxon>Bacteria</taxon>
        <taxon>Candidatus Wolfeibacteriota</taxon>
    </lineage>
</organism>
<evidence type="ECO:0000313" key="15">
    <source>
        <dbReference type="Proteomes" id="UP000033882"/>
    </source>
</evidence>
<keyword evidence="11 13" id="KW-0234">DNA repair</keyword>
<keyword evidence="2 13" id="KW-0963">Cytoplasm</keyword>
<comment type="function">
    <text evidence="13">The RuvA-RuvB-RuvC complex processes Holliday junction (HJ) DNA during genetic recombination and DNA repair. Endonuclease that resolves HJ intermediates. Cleaves cruciform DNA by making single-stranded nicks across the HJ at symmetrical positions within the homologous arms, yielding a 5'-phosphate and a 3'-hydroxyl group; requires a central core of homology in the junction. The consensus cleavage sequence is 5'-(A/T)TT(C/G)-3'. Cleavage occurs on the 3'-side of the TT dinucleotide at the point of strand exchange. HJ branch migration catalyzed by RuvA-RuvB allows RuvC to scan DNA until it finds its consensus sequence, where it cleaves and resolves the cruciform DNA.</text>
</comment>
<evidence type="ECO:0000256" key="3">
    <source>
        <dbReference type="ARBA" id="ARBA00022722"/>
    </source>
</evidence>
<dbReference type="GO" id="GO:0008821">
    <property type="term" value="F:crossover junction DNA endonuclease activity"/>
    <property type="evidence" value="ECO:0007669"/>
    <property type="project" value="UniProtKB-UniRule"/>
</dbReference>
<dbReference type="InterPro" id="IPR012337">
    <property type="entry name" value="RNaseH-like_sf"/>
</dbReference>
<gene>
    <name evidence="13" type="primary">ruvC</name>
    <name evidence="14" type="ORF">UY19_C0022G0005</name>
</gene>
<evidence type="ECO:0000256" key="6">
    <source>
        <dbReference type="ARBA" id="ARBA00022763"/>
    </source>
</evidence>
<dbReference type="PROSITE" id="PS01321">
    <property type="entry name" value="RUVC"/>
    <property type="match status" value="1"/>
</dbReference>
<feature type="active site" evidence="13">
    <location>
        <position position="20"/>
    </location>
</feature>
<dbReference type="InterPro" id="IPR002176">
    <property type="entry name" value="X-over_junc_endoDNase_RuvC"/>
</dbReference>
<accession>A0A0G1WF39</accession>
<proteinExistence type="inferred from homology"/>
<evidence type="ECO:0000313" key="14">
    <source>
        <dbReference type="EMBL" id="KKU88933.1"/>
    </source>
</evidence>
<dbReference type="InterPro" id="IPR020563">
    <property type="entry name" value="X-over_junc_endoDNase_Mg_BS"/>
</dbReference>
<dbReference type="PANTHER" id="PTHR30194">
    <property type="entry name" value="CROSSOVER JUNCTION ENDODEOXYRIBONUCLEASE RUVC"/>
    <property type="match status" value="1"/>
</dbReference>
<evidence type="ECO:0000256" key="12">
    <source>
        <dbReference type="ARBA" id="ARBA00029354"/>
    </source>
</evidence>
<dbReference type="SUPFAM" id="SSF53098">
    <property type="entry name" value="Ribonuclease H-like"/>
    <property type="match status" value="1"/>
</dbReference>
<evidence type="ECO:0000256" key="5">
    <source>
        <dbReference type="ARBA" id="ARBA00022759"/>
    </source>
</evidence>
<evidence type="ECO:0000256" key="1">
    <source>
        <dbReference type="ARBA" id="ARBA00009518"/>
    </source>
</evidence>
<comment type="caution">
    <text evidence="14">The sequence shown here is derived from an EMBL/GenBank/DDBJ whole genome shotgun (WGS) entry which is preliminary data.</text>
</comment>
<dbReference type="GO" id="GO:0006281">
    <property type="term" value="P:DNA repair"/>
    <property type="evidence" value="ECO:0007669"/>
    <property type="project" value="UniProtKB-UniRule"/>
</dbReference>
<keyword evidence="4 13" id="KW-0479">Metal-binding</keyword>
<comment type="subcellular location">
    <subcellularLocation>
        <location evidence="13">Cytoplasm</location>
    </subcellularLocation>
</comment>
<evidence type="ECO:0000256" key="9">
    <source>
        <dbReference type="ARBA" id="ARBA00023125"/>
    </source>
</evidence>
<feature type="active site" evidence="13">
    <location>
        <position position="155"/>
    </location>
</feature>
<reference evidence="14 15" key="1">
    <citation type="journal article" date="2015" name="Nature">
        <title>rRNA introns, odd ribosomes, and small enigmatic genomes across a large radiation of phyla.</title>
        <authorList>
            <person name="Brown C.T."/>
            <person name="Hug L.A."/>
            <person name="Thomas B.C."/>
            <person name="Sharon I."/>
            <person name="Castelle C.J."/>
            <person name="Singh A."/>
            <person name="Wilkins M.J."/>
            <person name="Williams K.H."/>
            <person name="Banfield J.F."/>
        </authorList>
    </citation>
    <scope>NUCLEOTIDE SEQUENCE [LARGE SCALE GENOMIC DNA]</scope>
</reference>
<evidence type="ECO:0000256" key="10">
    <source>
        <dbReference type="ARBA" id="ARBA00023172"/>
    </source>
</evidence>
<dbReference type="Pfam" id="PF02075">
    <property type="entry name" value="RuvC"/>
    <property type="match status" value="1"/>
</dbReference>
<feature type="active site" evidence="13">
    <location>
        <position position="83"/>
    </location>
</feature>
<feature type="binding site" evidence="13">
    <location>
        <position position="20"/>
    </location>
    <ligand>
        <name>Mg(2+)</name>
        <dbReference type="ChEBI" id="CHEBI:18420"/>
        <label>1</label>
    </ligand>
</feature>
<keyword evidence="3 13" id="KW-0540">Nuclease</keyword>
<keyword evidence="6 13" id="KW-0227">DNA damage</keyword>
<dbReference type="GO" id="GO:0006310">
    <property type="term" value="P:DNA recombination"/>
    <property type="evidence" value="ECO:0007669"/>
    <property type="project" value="UniProtKB-UniRule"/>
</dbReference>
<evidence type="ECO:0000256" key="11">
    <source>
        <dbReference type="ARBA" id="ARBA00023204"/>
    </source>
</evidence>
<comment type="similarity">
    <text evidence="1 13">Belongs to the RuvC family.</text>
</comment>
<dbReference type="InterPro" id="IPR036397">
    <property type="entry name" value="RNaseH_sf"/>
</dbReference>
<keyword evidence="7 13" id="KW-0378">Hydrolase</keyword>
<dbReference type="GO" id="GO:0005737">
    <property type="term" value="C:cytoplasm"/>
    <property type="evidence" value="ECO:0007669"/>
    <property type="project" value="UniProtKB-SubCell"/>
</dbReference>
<evidence type="ECO:0000256" key="2">
    <source>
        <dbReference type="ARBA" id="ARBA00022490"/>
    </source>
</evidence>
<dbReference type="Gene3D" id="3.30.420.10">
    <property type="entry name" value="Ribonuclease H-like superfamily/Ribonuclease H"/>
    <property type="match status" value="1"/>
</dbReference>
<dbReference type="PRINTS" id="PR00696">
    <property type="entry name" value="RSOLVASERUVC"/>
</dbReference>
<protein>
    <recommendedName>
        <fullName evidence="13">Crossover junction endodeoxyribonuclease RuvC</fullName>
        <ecNumber evidence="13">3.1.21.10</ecNumber>
    </recommendedName>
    <alternativeName>
        <fullName evidence="13">Holliday junction nuclease RuvC</fullName>
    </alternativeName>
    <alternativeName>
        <fullName evidence="13">Holliday junction resolvase RuvC</fullName>
    </alternativeName>
</protein>
<keyword evidence="9 13" id="KW-0238">DNA-binding</keyword>
<feature type="binding site" evidence="13">
    <location>
        <position position="155"/>
    </location>
    <ligand>
        <name>Mg(2+)</name>
        <dbReference type="ChEBI" id="CHEBI:18420"/>
        <label>1</label>
    </ligand>
</feature>
<dbReference type="GO" id="GO:0003677">
    <property type="term" value="F:DNA binding"/>
    <property type="evidence" value="ECO:0007669"/>
    <property type="project" value="UniProtKB-KW"/>
</dbReference>
<evidence type="ECO:0000256" key="13">
    <source>
        <dbReference type="HAMAP-Rule" id="MF_00034"/>
    </source>
</evidence>